<evidence type="ECO:0000313" key="2">
    <source>
        <dbReference type="EMBL" id="POS79676.1"/>
    </source>
</evidence>
<organism evidence="2 3">
    <name type="scientific">Diaporthe helianthi</name>
    <dbReference type="NCBI Taxonomy" id="158607"/>
    <lineage>
        <taxon>Eukaryota</taxon>
        <taxon>Fungi</taxon>
        <taxon>Dikarya</taxon>
        <taxon>Ascomycota</taxon>
        <taxon>Pezizomycotina</taxon>
        <taxon>Sordariomycetes</taxon>
        <taxon>Sordariomycetidae</taxon>
        <taxon>Diaporthales</taxon>
        <taxon>Diaporthaceae</taxon>
        <taxon>Diaporthe</taxon>
    </lineage>
</organism>
<feature type="region of interest" description="Disordered" evidence="1">
    <location>
        <begin position="25"/>
        <end position="46"/>
    </location>
</feature>
<keyword evidence="3" id="KW-1185">Reference proteome</keyword>
<sequence>MAMVRSTVPSTGRDVSGRLFHQASTVDAATHGSSKASETAPARHGSQIECPKGKLQQSNPAIHHHLTLSTRSAVQTHSEPYVTQELQRTRTSLRGTTIRCCPGGSAANDQCRIPSSPRALPVTNPAKSLALSDSAARMDSLTNARSRGRIKLGPDLAVRPVFSLALSTSIIETTDPECVREIPTNNLTVTSGSAMTSRTFLKFWLEANAFNVGRK</sequence>
<evidence type="ECO:0000256" key="1">
    <source>
        <dbReference type="SAM" id="MobiDB-lite"/>
    </source>
</evidence>
<name>A0A2P5IB64_DIAHE</name>
<dbReference type="InParanoid" id="A0A2P5IB64"/>
<accession>A0A2P5IB64</accession>
<feature type="compositionally biased region" description="Polar residues" evidence="1">
    <location>
        <begin position="25"/>
        <end position="37"/>
    </location>
</feature>
<comment type="caution">
    <text evidence="2">The sequence shown here is derived from an EMBL/GenBank/DDBJ whole genome shotgun (WGS) entry which is preliminary data.</text>
</comment>
<protein>
    <submittedName>
        <fullName evidence="2">Uncharacterized protein</fullName>
    </submittedName>
</protein>
<dbReference type="Proteomes" id="UP000094444">
    <property type="component" value="Unassembled WGS sequence"/>
</dbReference>
<dbReference type="AlphaFoldDB" id="A0A2P5IB64"/>
<gene>
    <name evidence="2" type="ORF">DHEL01_v201934</name>
</gene>
<proteinExistence type="predicted"/>
<dbReference type="EMBL" id="MAVT02000096">
    <property type="protein sequence ID" value="POS79676.1"/>
    <property type="molecule type" value="Genomic_DNA"/>
</dbReference>
<evidence type="ECO:0000313" key="3">
    <source>
        <dbReference type="Proteomes" id="UP000094444"/>
    </source>
</evidence>
<reference evidence="2" key="1">
    <citation type="submission" date="2017-09" db="EMBL/GenBank/DDBJ databases">
        <title>Polyketide synthases of a Diaporthe helianthi virulent isolate.</title>
        <authorList>
            <person name="Baroncelli R."/>
        </authorList>
    </citation>
    <scope>NUCLEOTIDE SEQUENCE [LARGE SCALE GENOMIC DNA]</scope>
    <source>
        <strain evidence="2">7/96</strain>
    </source>
</reference>